<protein>
    <recommendedName>
        <fullName evidence="4">Outer membrane protein beta-barrel domain-containing protein</fullName>
    </recommendedName>
</protein>
<evidence type="ECO:0000313" key="2">
    <source>
        <dbReference type="EMBL" id="MBE9114875.1"/>
    </source>
</evidence>
<dbReference type="Proteomes" id="UP000654482">
    <property type="component" value="Unassembled WGS sequence"/>
</dbReference>
<feature type="chain" id="PRO_5035241384" description="Outer membrane protein beta-barrel domain-containing protein" evidence="1">
    <location>
        <begin position="33"/>
        <end position="175"/>
    </location>
</feature>
<name>A0A8J7DUW7_9CYAN</name>
<keyword evidence="1" id="KW-0732">Signal</keyword>
<sequence length="175" mass="18165">MKRFHIGFPQLLSGVVAITVLQGAIASQPAQAQAAYGSYVGVGPTFGLTNDNTGEGRQIGAVIAFRYKFLEFPVSLRTQALIGDSVAVVPTVSYDIPLNWQTDAYVGAGVSFAGTDGTTPSPIGDKTSFAIQPGIDYVIPNSNTVVFGNAIIAFDAFRNGGGPAFSLQGGVGLKF</sequence>
<evidence type="ECO:0000256" key="1">
    <source>
        <dbReference type="SAM" id="SignalP"/>
    </source>
</evidence>
<evidence type="ECO:0008006" key="4">
    <source>
        <dbReference type="Google" id="ProtNLM"/>
    </source>
</evidence>
<organism evidence="2 3">
    <name type="scientific">Lusitaniella coriacea LEGE 07157</name>
    <dbReference type="NCBI Taxonomy" id="945747"/>
    <lineage>
        <taxon>Bacteria</taxon>
        <taxon>Bacillati</taxon>
        <taxon>Cyanobacteriota</taxon>
        <taxon>Cyanophyceae</taxon>
        <taxon>Spirulinales</taxon>
        <taxon>Lusitaniellaceae</taxon>
        <taxon>Lusitaniella</taxon>
    </lineage>
</organism>
<feature type="signal peptide" evidence="1">
    <location>
        <begin position="1"/>
        <end position="32"/>
    </location>
</feature>
<dbReference type="RefSeq" id="WP_194027959.1">
    <property type="nucleotide sequence ID" value="NZ_JADEWZ010000003.1"/>
</dbReference>
<reference evidence="2" key="1">
    <citation type="submission" date="2020-10" db="EMBL/GenBank/DDBJ databases">
        <authorList>
            <person name="Castelo-Branco R."/>
            <person name="Eusebio N."/>
            <person name="Adriana R."/>
            <person name="Vieira A."/>
            <person name="Brugerolle De Fraissinette N."/>
            <person name="Rezende De Castro R."/>
            <person name="Schneider M.P."/>
            <person name="Vasconcelos V."/>
            <person name="Leao P.N."/>
        </authorList>
    </citation>
    <scope>NUCLEOTIDE SEQUENCE</scope>
    <source>
        <strain evidence="2">LEGE 07157</strain>
    </source>
</reference>
<proteinExistence type="predicted"/>
<dbReference type="AlphaFoldDB" id="A0A8J7DUW7"/>
<comment type="caution">
    <text evidence="2">The sequence shown here is derived from an EMBL/GenBank/DDBJ whole genome shotgun (WGS) entry which is preliminary data.</text>
</comment>
<accession>A0A8J7DUW7</accession>
<dbReference type="EMBL" id="JADEWZ010000003">
    <property type="protein sequence ID" value="MBE9114875.1"/>
    <property type="molecule type" value="Genomic_DNA"/>
</dbReference>
<gene>
    <name evidence="2" type="ORF">IQ249_03090</name>
</gene>
<keyword evidence="3" id="KW-1185">Reference proteome</keyword>
<evidence type="ECO:0000313" key="3">
    <source>
        <dbReference type="Proteomes" id="UP000654482"/>
    </source>
</evidence>